<organism evidence="1 2">
    <name type="scientific">Pseudomonas fluorescens ICMP 11288</name>
    <dbReference type="NCBI Taxonomy" id="1198309"/>
    <lineage>
        <taxon>Bacteria</taxon>
        <taxon>Pseudomonadati</taxon>
        <taxon>Pseudomonadota</taxon>
        <taxon>Gammaproteobacteria</taxon>
        <taxon>Pseudomonadales</taxon>
        <taxon>Pseudomonadaceae</taxon>
        <taxon>Pseudomonas</taxon>
    </lineage>
</organism>
<protein>
    <recommendedName>
        <fullName evidence="3">DUF4258 domain-containing protein</fullName>
    </recommendedName>
</protein>
<reference evidence="1 2" key="1">
    <citation type="submission" date="2015-09" db="EMBL/GenBank/DDBJ databases">
        <title>Genome sequence of ICMP 11288.</title>
        <authorList>
            <person name="Visnovsky S."/>
            <person name="Lu A."/>
            <person name="Panda P."/>
            <person name="Pitman A."/>
        </authorList>
    </citation>
    <scope>NUCLEOTIDE SEQUENCE [LARGE SCALE GENOMIC DNA]</scope>
    <source>
        <strain evidence="1 2">ICMP 11288</strain>
    </source>
</reference>
<dbReference type="EMBL" id="LKEF01000029">
    <property type="protein sequence ID" value="KTB62488.1"/>
    <property type="molecule type" value="Genomic_DNA"/>
</dbReference>
<evidence type="ECO:0000313" key="2">
    <source>
        <dbReference type="Proteomes" id="UP000054197"/>
    </source>
</evidence>
<comment type="caution">
    <text evidence="1">The sequence shown here is derived from an EMBL/GenBank/DDBJ whole genome shotgun (WGS) entry which is preliminary data.</text>
</comment>
<evidence type="ECO:0000313" key="1">
    <source>
        <dbReference type="EMBL" id="KTB62488.1"/>
    </source>
</evidence>
<dbReference type="AlphaFoldDB" id="A0A0W0HNU0"/>
<proteinExistence type="predicted"/>
<accession>A0A0W0HNU0</accession>
<evidence type="ECO:0008006" key="3">
    <source>
        <dbReference type="Google" id="ProtNLM"/>
    </source>
</evidence>
<gene>
    <name evidence="1" type="ORF">AO063_14515</name>
</gene>
<dbReference type="Proteomes" id="UP000054197">
    <property type="component" value="Unassembled WGS sequence"/>
</dbReference>
<name>A0A0W0HNU0_PSEFL</name>
<sequence>MVNQLSMTSANVALTDHFMDRLLQRGITLDEAFRCMQRGVIVKGPTFNPTYGTFEFRMEEKKPNDIVCVALAIAPLANPSGTIALTAWEI</sequence>